<protein>
    <submittedName>
        <fullName evidence="1">Uncharacterized protein</fullName>
    </submittedName>
</protein>
<keyword evidence="2" id="KW-1185">Reference proteome</keyword>
<sequence>MHKTVCPVIFLEYLGIILDSEEMEAPLLQEKVDQICEFISSINVKSSCSKREVLQLLGHLNFASRVILPGRYVVSYLISLSTKAKELHHYVRLDKECWILISNFGYDSLRIGMELICFIILHNISNYDMKLLTDASSTIGFGRYFVGKWFYSSWPTEIKKTTQTVNMQWHCFELYPIVVAAILWAPHGKGKKCYFGLLICLQLRL</sequence>
<dbReference type="PANTHER" id="PTHR33050">
    <property type="entry name" value="REVERSE TRANSCRIPTASE DOMAIN-CONTAINING PROTEIN"/>
    <property type="match status" value="1"/>
</dbReference>
<proteinExistence type="predicted"/>
<dbReference type="SUPFAM" id="SSF56672">
    <property type="entry name" value="DNA/RNA polymerases"/>
    <property type="match status" value="1"/>
</dbReference>
<organism evidence="1 2">
    <name type="scientific">Mytilus edulis</name>
    <name type="common">Blue mussel</name>
    <dbReference type="NCBI Taxonomy" id="6550"/>
    <lineage>
        <taxon>Eukaryota</taxon>
        <taxon>Metazoa</taxon>
        <taxon>Spiralia</taxon>
        <taxon>Lophotrochozoa</taxon>
        <taxon>Mollusca</taxon>
        <taxon>Bivalvia</taxon>
        <taxon>Autobranchia</taxon>
        <taxon>Pteriomorphia</taxon>
        <taxon>Mytilida</taxon>
        <taxon>Mytiloidea</taxon>
        <taxon>Mytilidae</taxon>
        <taxon>Mytilinae</taxon>
        <taxon>Mytilus</taxon>
    </lineage>
</organism>
<dbReference type="PANTHER" id="PTHR33050:SF8">
    <property type="entry name" value="REVERSE TRANSCRIPTASE DOMAIN-CONTAINING PROTEIN"/>
    <property type="match status" value="1"/>
</dbReference>
<name>A0A8S3SYJ5_MYTED</name>
<dbReference type="InterPro" id="IPR052055">
    <property type="entry name" value="Hepadnavirus_pol/RT"/>
</dbReference>
<accession>A0A8S3SYJ5</accession>
<dbReference type="EMBL" id="CAJPWZ010001791">
    <property type="protein sequence ID" value="CAG2223730.1"/>
    <property type="molecule type" value="Genomic_DNA"/>
</dbReference>
<dbReference type="InterPro" id="IPR043502">
    <property type="entry name" value="DNA/RNA_pol_sf"/>
</dbReference>
<evidence type="ECO:0000313" key="2">
    <source>
        <dbReference type="Proteomes" id="UP000683360"/>
    </source>
</evidence>
<gene>
    <name evidence="1" type="ORF">MEDL_36953</name>
</gene>
<evidence type="ECO:0000313" key="1">
    <source>
        <dbReference type="EMBL" id="CAG2223730.1"/>
    </source>
</evidence>
<comment type="caution">
    <text evidence="1">The sequence shown here is derived from an EMBL/GenBank/DDBJ whole genome shotgun (WGS) entry which is preliminary data.</text>
</comment>
<dbReference type="Proteomes" id="UP000683360">
    <property type="component" value="Unassembled WGS sequence"/>
</dbReference>
<reference evidence="1" key="1">
    <citation type="submission" date="2021-03" db="EMBL/GenBank/DDBJ databases">
        <authorList>
            <person name="Bekaert M."/>
        </authorList>
    </citation>
    <scope>NUCLEOTIDE SEQUENCE</scope>
</reference>
<dbReference type="AlphaFoldDB" id="A0A8S3SYJ5"/>
<dbReference type="OrthoDB" id="10058284at2759"/>